<accession>A0A8T0BSQ0</accession>
<evidence type="ECO:0000256" key="3">
    <source>
        <dbReference type="ARBA" id="ARBA00022729"/>
    </source>
</evidence>
<reference evidence="10" key="1">
    <citation type="submission" date="2020-08" db="EMBL/GenBank/DDBJ databases">
        <title>Chromosome-level assembly of Southern catfish (Silurus meridionalis) provides insights into visual adaptation to the nocturnal and benthic lifestyles.</title>
        <authorList>
            <person name="Zhang Y."/>
            <person name="Wang D."/>
            <person name="Peng Z."/>
        </authorList>
    </citation>
    <scope>NUCLEOTIDE SEQUENCE</scope>
    <source>
        <strain evidence="10">SWU-2019-XX</strain>
        <tissue evidence="10">Muscle</tissue>
    </source>
</reference>
<proteinExistence type="predicted"/>
<protein>
    <recommendedName>
        <fullName evidence="12">von Willebrand factor A domain-containing protein 7-like</fullName>
    </recommendedName>
</protein>
<dbReference type="SUPFAM" id="SSF53300">
    <property type="entry name" value="vWA-like"/>
    <property type="match status" value="1"/>
</dbReference>
<dbReference type="InterPro" id="IPR057615">
    <property type="entry name" value="Ig_VWA7"/>
</dbReference>
<evidence type="ECO:0000256" key="4">
    <source>
        <dbReference type="ARBA" id="ARBA00023180"/>
    </source>
</evidence>
<dbReference type="Proteomes" id="UP000606274">
    <property type="component" value="Unassembled WGS sequence"/>
</dbReference>
<gene>
    <name evidence="10" type="ORF">HF521_008981</name>
</gene>
<feature type="domain" description="Hemicentin-1-like von Willebrand factor A" evidence="8">
    <location>
        <begin position="363"/>
        <end position="533"/>
    </location>
</feature>
<comment type="caution">
    <text evidence="10">The sequence shown here is derived from an EMBL/GenBank/DDBJ whole genome shotgun (WGS) entry which is preliminary data.</text>
</comment>
<evidence type="ECO:0000313" key="11">
    <source>
        <dbReference type="Proteomes" id="UP000606274"/>
    </source>
</evidence>
<dbReference type="InterPro" id="IPR056475">
    <property type="entry name" value="GBD_Hemicentin/VWA7"/>
</dbReference>
<evidence type="ECO:0000256" key="1">
    <source>
        <dbReference type="ARBA" id="ARBA00004613"/>
    </source>
</evidence>
<dbReference type="EMBL" id="JABFDY010000002">
    <property type="protein sequence ID" value="KAF7710109.1"/>
    <property type="molecule type" value="Genomic_DNA"/>
</dbReference>
<feature type="region of interest" description="Disordered" evidence="5">
    <location>
        <begin position="1023"/>
        <end position="1098"/>
    </location>
</feature>
<dbReference type="PANTHER" id="PTHR14905">
    <property type="entry name" value="NG37"/>
    <property type="match status" value="1"/>
</dbReference>
<comment type="subcellular location">
    <subcellularLocation>
        <location evidence="1">Secreted</location>
    </subcellularLocation>
</comment>
<name>A0A8T0BSQ0_SILME</name>
<dbReference type="InterPro" id="IPR056861">
    <property type="entry name" value="HMCN1-like_VWA"/>
</dbReference>
<feature type="domain" description="Hemicentin/VWA7 galactose-binding" evidence="6">
    <location>
        <begin position="552"/>
        <end position="650"/>
    </location>
</feature>
<evidence type="ECO:0000256" key="2">
    <source>
        <dbReference type="ARBA" id="ARBA00022525"/>
    </source>
</evidence>
<evidence type="ECO:0000259" key="7">
    <source>
        <dbReference type="Pfam" id="PF23619"/>
    </source>
</evidence>
<evidence type="ECO:0000259" key="6">
    <source>
        <dbReference type="Pfam" id="PF23560"/>
    </source>
</evidence>
<feature type="compositionally biased region" description="Low complexity" evidence="5">
    <location>
        <begin position="1025"/>
        <end position="1098"/>
    </location>
</feature>
<dbReference type="Pfam" id="PF25107">
    <property type="entry name" value="VWA7_N"/>
    <property type="match status" value="1"/>
</dbReference>
<feature type="domain" description="VWA7 Ig-like" evidence="7">
    <location>
        <begin position="762"/>
        <end position="862"/>
    </location>
</feature>
<dbReference type="InterPro" id="IPR056862">
    <property type="entry name" value="VWA7_N"/>
</dbReference>
<organism evidence="10 11">
    <name type="scientific">Silurus meridionalis</name>
    <name type="common">Southern catfish</name>
    <name type="synonym">Silurus soldatovi meridionalis</name>
    <dbReference type="NCBI Taxonomy" id="175797"/>
    <lineage>
        <taxon>Eukaryota</taxon>
        <taxon>Metazoa</taxon>
        <taxon>Chordata</taxon>
        <taxon>Craniata</taxon>
        <taxon>Vertebrata</taxon>
        <taxon>Euteleostomi</taxon>
        <taxon>Actinopterygii</taxon>
        <taxon>Neopterygii</taxon>
        <taxon>Teleostei</taxon>
        <taxon>Ostariophysi</taxon>
        <taxon>Siluriformes</taxon>
        <taxon>Siluridae</taxon>
        <taxon>Silurus</taxon>
    </lineage>
</organism>
<keyword evidence="4" id="KW-0325">Glycoprotein</keyword>
<feature type="domain" description="VWA7 N-terminal" evidence="9">
    <location>
        <begin position="139"/>
        <end position="352"/>
    </location>
</feature>
<dbReference type="InterPro" id="IPR036465">
    <property type="entry name" value="vWFA_dom_sf"/>
</dbReference>
<keyword evidence="11" id="KW-1185">Reference proteome</keyword>
<dbReference type="Pfam" id="PF23560">
    <property type="entry name" value="GBD_Hemicentin"/>
    <property type="match status" value="1"/>
</dbReference>
<evidence type="ECO:0000256" key="5">
    <source>
        <dbReference type="SAM" id="MobiDB-lite"/>
    </source>
</evidence>
<dbReference type="Pfam" id="PF23619">
    <property type="entry name" value="Ig_VWA7"/>
    <property type="match status" value="1"/>
</dbReference>
<evidence type="ECO:0000313" key="10">
    <source>
        <dbReference type="EMBL" id="KAF7710109.1"/>
    </source>
</evidence>
<dbReference type="PANTHER" id="PTHR14905:SF18">
    <property type="entry name" value="VON WILLEBRAND FACTOR A DOMAIN-CONTAINING 10, TANDEM DUPLICATE 1-RELATED"/>
    <property type="match status" value="1"/>
</dbReference>
<keyword evidence="2" id="KW-0964">Secreted</keyword>
<dbReference type="Gene3D" id="3.40.50.410">
    <property type="entry name" value="von Willebrand factor, type A domain"/>
    <property type="match status" value="1"/>
</dbReference>
<evidence type="ECO:0000259" key="9">
    <source>
        <dbReference type="Pfam" id="PF25107"/>
    </source>
</evidence>
<keyword evidence="3" id="KW-0732">Signal</keyword>
<sequence>MMQMLKSLEGWGFKPQKPAPVGPSNKAFNPPCSRGVISWLSLGKRKWFSLLQSVSPLQSSKEQIFKLKMVTTNLLNKTLVCLYFSMILMTSQTLCFMSSWCQSKTHQDITRDAVLLTTADVCRSRALQEGRNLILPEPLTVKSVAKACSSSDSAKEFQSSINEINHHNAWVDFWHFFSAHYHFENEEFMSGRQLITEGVFAVKYSVKQKNYQAAREALGKVLHTLQDFYSNSNWIELGNTEPYSNLIKPDTPIRNIADSETCRSCYGDACAGGILEEIIAKQKLTSGYFDWSKPKGKCSHGGLLKWEQGGINKDTVNSSHGYLHYTAASVATKATRELLQDIRAAVGDSEFLRLMGLRRSSVLCFVIDTTSTMSYDIAEIRRVTSSIIDSKTGTAAQSIEYILVPFNDINYGPLTRTTDANVFKQKLSAITADGGAGAFKMSLSALQLALTGSPPQTEIYVFTDADAKDKGLTSTVRALIERTKSKVTFMLTTTRHCRSSGKPVDGHHHFSTQTSLYHNLAQASGGLAIEVTKRTLAQVTDIIAVTSGSKLVTLFQATRKTGKAEKFSVFVDSSVQNLTIYITGNSPVYTITSPTGVSQKSTELSGMLGFIQKVGNFHTVKPNITEQTGLWLFRISSMQSYTIRVVGQSEVDFMFDFVVKQLNPGYALLNSRPATNNSAALLVTMVGADSLKLTKVSLVPSASSISLSGTPEEVSSGQYLVIFNSIPEQEFTVRVDGQLDSGRSLGNTFQRQTPTRFQTSTVTITTQPVGTMEPGTPFTLLYTVTTKGSGGRFNIRVSNNRSFVALYKTSITLVGGRSVDDIVTLFAPENTSSGTDVTVTIQAEAVDGIDYNYVSLRLIVLAPVADFTPPVCEAVSLNANCSGNCSLSTWYLTANVTDGSGSGVENVRVLYGNGNLSTTTVLNNTGVNVTMVIYSSSCCSTDLELVAVDAEGNVATCYKFVKDTTSSTSTGSPGTVTNNTIITTIAASMTAPTGTTASTDHPITQTGISTAYPTIQTSISTALPTSETSLSTNKTNSKSTTLPTSENNTKSTAPPTTKTHTSTYYPSTETNPTSTSYTTTETNTSTSYSTTKTNTSTPYSTTKINTTSTDHPTIQTSSNGAECCLFLPFLWLNIGIFLYQFIRI</sequence>
<evidence type="ECO:0000259" key="8">
    <source>
        <dbReference type="Pfam" id="PF25106"/>
    </source>
</evidence>
<evidence type="ECO:0008006" key="12">
    <source>
        <dbReference type="Google" id="ProtNLM"/>
    </source>
</evidence>
<dbReference type="AlphaFoldDB" id="A0A8T0BSQ0"/>
<dbReference type="Pfam" id="PF25106">
    <property type="entry name" value="VWA_4"/>
    <property type="match status" value="1"/>
</dbReference>
<dbReference type="GO" id="GO:0005576">
    <property type="term" value="C:extracellular region"/>
    <property type="evidence" value="ECO:0007669"/>
    <property type="project" value="UniProtKB-SubCell"/>
</dbReference>
<dbReference type="InterPro" id="IPR052577">
    <property type="entry name" value="VWA7"/>
</dbReference>